<dbReference type="Proteomes" id="UP000016930">
    <property type="component" value="Unassembled WGS sequence"/>
</dbReference>
<dbReference type="AlphaFoldDB" id="M2RD11"/>
<accession>M2RD11</accession>
<name>M2RD11_CERS8</name>
<proteinExistence type="predicted"/>
<dbReference type="OrthoDB" id="3218112at2759"/>
<dbReference type="CDD" id="cd18186">
    <property type="entry name" value="BTB_POZ_ZBTB_KLHL-like"/>
    <property type="match status" value="1"/>
</dbReference>
<keyword evidence="3" id="KW-1185">Reference proteome</keyword>
<organism evidence="2 3">
    <name type="scientific">Ceriporiopsis subvermispora (strain B)</name>
    <name type="common">White-rot fungus</name>
    <name type="synonym">Gelatoporia subvermispora</name>
    <dbReference type="NCBI Taxonomy" id="914234"/>
    <lineage>
        <taxon>Eukaryota</taxon>
        <taxon>Fungi</taxon>
        <taxon>Dikarya</taxon>
        <taxon>Basidiomycota</taxon>
        <taxon>Agaricomycotina</taxon>
        <taxon>Agaricomycetes</taxon>
        <taxon>Polyporales</taxon>
        <taxon>Gelatoporiaceae</taxon>
        <taxon>Gelatoporia</taxon>
    </lineage>
</organism>
<dbReference type="PROSITE" id="PS50097">
    <property type="entry name" value="BTB"/>
    <property type="match status" value="1"/>
</dbReference>
<dbReference type="SUPFAM" id="SSF54695">
    <property type="entry name" value="POZ domain"/>
    <property type="match status" value="1"/>
</dbReference>
<feature type="domain" description="BTB" evidence="1">
    <location>
        <begin position="30"/>
        <end position="92"/>
    </location>
</feature>
<dbReference type="Gene3D" id="3.30.710.10">
    <property type="entry name" value="Potassium Channel Kv1.1, Chain A"/>
    <property type="match status" value="1"/>
</dbReference>
<sequence length="345" mass="38637">MAAYQLYTLAPDEEDVKVFTNHPTLYFDDGNLILSCGNTLFRVHRSIIAKHSPVIRQTLDNTQLHTLRGCQHLPLGDNPVDIEALLSVLYDGLRVNFPMITTSTFPLLSRLLHASTRYKVETIRADLLACIQNEWPSLLHLHDMKMQAIWTNEFPKPSAALHGGQADHDPNPPVLAVQHQDAPVNPALVIRLLRETKAGPDHLLFPLFYAMSLETVQSGPLVRGARIAPLDNSDVERLIAGIEELRSRHSLMAVQCPQVLNPPHDATCLAGIRKCWCVIAPDLLLAPEMARRPIEAWRNFIAHFSTPACQAGFSFCYTCATMLVEVLEHSRSTLWNDLATFFELC</sequence>
<dbReference type="HOGENOM" id="CLU_033082_1_0_1"/>
<protein>
    <recommendedName>
        <fullName evidence="1">BTB domain-containing protein</fullName>
    </recommendedName>
</protein>
<dbReference type="InterPro" id="IPR000210">
    <property type="entry name" value="BTB/POZ_dom"/>
</dbReference>
<dbReference type="Pfam" id="PF00651">
    <property type="entry name" value="BTB"/>
    <property type="match status" value="1"/>
</dbReference>
<evidence type="ECO:0000313" key="3">
    <source>
        <dbReference type="Proteomes" id="UP000016930"/>
    </source>
</evidence>
<reference evidence="2 3" key="1">
    <citation type="journal article" date="2012" name="Proc. Natl. Acad. Sci. U.S.A.">
        <title>Comparative genomics of Ceriporiopsis subvermispora and Phanerochaete chrysosporium provide insight into selective ligninolysis.</title>
        <authorList>
            <person name="Fernandez-Fueyo E."/>
            <person name="Ruiz-Duenas F.J."/>
            <person name="Ferreira P."/>
            <person name="Floudas D."/>
            <person name="Hibbett D.S."/>
            <person name="Canessa P."/>
            <person name="Larrondo L.F."/>
            <person name="James T.Y."/>
            <person name="Seelenfreund D."/>
            <person name="Lobos S."/>
            <person name="Polanco R."/>
            <person name="Tello M."/>
            <person name="Honda Y."/>
            <person name="Watanabe T."/>
            <person name="Watanabe T."/>
            <person name="Ryu J.S."/>
            <person name="Kubicek C.P."/>
            <person name="Schmoll M."/>
            <person name="Gaskell J."/>
            <person name="Hammel K.E."/>
            <person name="St John F.J."/>
            <person name="Vanden Wymelenberg A."/>
            <person name="Sabat G."/>
            <person name="Splinter BonDurant S."/>
            <person name="Syed K."/>
            <person name="Yadav J.S."/>
            <person name="Doddapaneni H."/>
            <person name="Subramanian V."/>
            <person name="Lavin J.L."/>
            <person name="Oguiza J.A."/>
            <person name="Perez G."/>
            <person name="Pisabarro A.G."/>
            <person name="Ramirez L."/>
            <person name="Santoyo F."/>
            <person name="Master E."/>
            <person name="Coutinho P.M."/>
            <person name="Henrissat B."/>
            <person name="Lombard V."/>
            <person name="Magnuson J.K."/>
            <person name="Kuees U."/>
            <person name="Hori C."/>
            <person name="Igarashi K."/>
            <person name="Samejima M."/>
            <person name="Held B.W."/>
            <person name="Barry K.W."/>
            <person name="LaButti K.M."/>
            <person name="Lapidus A."/>
            <person name="Lindquist E.A."/>
            <person name="Lucas S.M."/>
            <person name="Riley R."/>
            <person name="Salamov A.A."/>
            <person name="Hoffmeister D."/>
            <person name="Schwenk D."/>
            <person name="Hadar Y."/>
            <person name="Yarden O."/>
            <person name="de Vries R.P."/>
            <person name="Wiebenga A."/>
            <person name="Stenlid J."/>
            <person name="Eastwood D."/>
            <person name="Grigoriev I.V."/>
            <person name="Berka R.M."/>
            <person name="Blanchette R.A."/>
            <person name="Kersten P."/>
            <person name="Martinez A.T."/>
            <person name="Vicuna R."/>
            <person name="Cullen D."/>
        </authorList>
    </citation>
    <scope>NUCLEOTIDE SEQUENCE [LARGE SCALE GENOMIC DNA]</scope>
    <source>
        <strain evidence="2 3">B</strain>
    </source>
</reference>
<dbReference type="STRING" id="914234.M2RD11"/>
<dbReference type="InterPro" id="IPR011333">
    <property type="entry name" value="SKP1/BTB/POZ_sf"/>
</dbReference>
<dbReference type="SMART" id="SM00225">
    <property type="entry name" value="BTB"/>
    <property type="match status" value="1"/>
</dbReference>
<evidence type="ECO:0000259" key="1">
    <source>
        <dbReference type="PROSITE" id="PS50097"/>
    </source>
</evidence>
<gene>
    <name evidence="2" type="ORF">CERSUDRAFT_123789</name>
</gene>
<evidence type="ECO:0000313" key="2">
    <source>
        <dbReference type="EMBL" id="EMD36706.1"/>
    </source>
</evidence>
<dbReference type="EMBL" id="KB445797">
    <property type="protein sequence ID" value="EMD36706.1"/>
    <property type="molecule type" value="Genomic_DNA"/>
</dbReference>